<proteinExistence type="predicted"/>
<dbReference type="KEGG" id="sacr:SacRon12I_06815"/>
<sequence length="246" mass="29199">MDLCQRCGKREYFTVIGGRKLCSMCGKDEIVKRVRKEMHQSKLFNYNDRVAIISPEPLQQISDIVESIIGKAFYRVNLKIEKVEISISNYNYINEYMWNLLLESKKLSDYKIKVLPFTSNFFLAYMLESISISDYSYLSLFNPYSIIDTTIIFIPLYSTPIQEIECFSKIDYNKIKFKDELFNTIFDWVNQQLRENYELFHTYFNTINLFRTDNKCKNCGAYINSGQEYCERCKTYLASPSHLYLK</sequence>
<dbReference type="AlphaFoldDB" id="M1ID91"/>
<dbReference type="HOGENOM" id="CLU_1127132_0_0_2"/>
<name>M1ID91_9CREN</name>
<evidence type="ECO:0000313" key="2">
    <source>
        <dbReference type="Proteomes" id="UP000011280"/>
    </source>
</evidence>
<reference evidence="1 2" key="1">
    <citation type="journal article" date="2012" name="ISME J.">
        <title>Genomic evidence of rapid, global-scale gene flow in a Sulfolobus species.</title>
        <authorList>
            <person name="Mao D."/>
            <person name="Grogan D."/>
        </authorList>
    </citation>
    <scope>NUCLEOTIDE SEQUENCE [LARGE SCALE GENOMIC DNA]</scope>
    <source>
        <strain evidence="1 2">Ron12/I</strain>
    </source>
</reference>
<accession>M1ID91</accession>
<organism evidence="2">
    <name type="scientific">Sulfolobus acidocaldarius Ron12/I</name>
    <dbReference type="NCBI Taxonomy" id="1028567"/>
    <lineage>
        <taxon>Archaea</taxon>
        <taxon>Thermoproteota</taxon>
        <taxon>Thermoprotei</taxon>
        <taxon>Sulfolobales</taxon>
        <taxon>Sulfolobaceae</taxon>
        <taxon>Sulfolobus</taxon>
    </lineage>
</organism>
<dbReference type="Proteomes" id="UP000011280">
    <property type="component" value="Chromosome"/>
</dbReference>
<gene>
    <name evidence="1" type="ORF">SacRon12I_06815</name>
</gene>
<evidence type="ECO:0000313" key="1">
    <source>
        <dbReference type="EMBL" id="AGE73598.1"/>
    </source>
</evidence>
<dbReference type="GeneID" id="14551901"/>
<protein>
    <submittedName>
        <fullName evidence="1">Uncharacterized protein</fullName>
    </submittedName>
</protein>
<dbReference type="RefSeq" id="WP_011278234.1">
    <property type="nucleotide sequence ID" value="NC_020247.1"/>
</dbReference>
<dbReference type="EMBL" id="CP002818">
    <property type="protein sequence ID" value="AGE73598.1"/>
    <property type="molecule type" value="Genomic_DNA"/>
</dbReference>